<protein>
    <submittedName>
        <fullName evidence="5">Arginase family protein</fullName>
    </submittedName>
</protein>
<proteinExistence type="inferred from homology"/>
<evidence type="ECO:0000313" key="6">
    <source>
        <dbReference type="Proteomes" id="UP000240400"/>
    </source>
</evidence>
<dbReference type="AlphaFoldDB" id="A0A291JHN7"/>
<evidence type="ECO:0000256" key="4">
    <source>
        <dbReference type="PROSITE-ProRule" id="PRU00742"/>
    </source>
</evidence>
<keyword evidence="3" id="KW-0464">Manganese</keyword>
<dbReference type="RefSeq" id="WP_096808082.1">
    <property type="nucleotide sequence ID" value="NZ_CABIWM010000005.1"/>
</dbReference>
<evidence type="ECO:0000256" key="2">
    <source>
        <dbReference type="ARBA" id="ARBA00022801"/>
    </source>
</evidence>
<dbReference type="GO" id="GO:0005829">
    <property type="term" value="C:cytosol"/>
    <property type="evidence" value="ECO:0007669"/>
    <property type="project" value="TreeGrafter"/>
</dbReference>
<dbReference type="GO" id="GO:0004053">
    <property type="term" value="F:arginase activity"/>
    <property type="evidence" value="ECO:0007669"/>
    <property type="project" value="TreeGrafter"/>
</dbReference>
<evidence type="ECO:0000313" key="5">
    <source>
        <dbReference type="EMBL" id="PTK60151.1"/>
    </source>
</evidence>
<dbReference type="KEGG" id="snl:BJD96_00500"/>
<gene>
    <name evidence="5" type="ORF">BUZ61_03040</name>
</gene>
<dbReference type="SUPFAM" id="SSF52768">
    <property type="entry name" value="Arginase/deacetylase"/>
    <property type="match status" value="1"/>
</dbReference>
<name>A0A291JHN7_9STAP</name>
<comment type="caution">
    <text evidence="5">The sequence shown here is derived from an EMBL/GenBank/DDBJ whole genome shotgun (WGS) entry which is preliminary data.</text>
</comment>
<dbReference type="InterPro" id="IPR023696">
    <property type="entry name" value="Ureohydrolase_dom_sf"/>
</dbReference>
<keyword evidence="1" id="KW-0479">Metal-binding</keyword>
<organism evidence="5 6">
    <name type="scientific">Staphylococcus nepalensis</name>
    <dbReference type="NCBI Taxonomy" id="214473"/>
    <lineage>
        <taxon>Bacteria</taxon>
        <taxon>Bacillati</taxon>
        <taxon>Bacillota</taxon>
        <taxon>Bacilli</taxon>
        <taxon>Bacillales</taxon>
        <taxon>Staphylococcaceae</taxon>
        <taxon>Staphylococcus</taxon>
    </lineage>
</organism>
<comment type="similarity">
    <text evidence="4">Belongs to the arginase family.</text>
</comment>
<dbReference type="PANTHER" id="PTHR43782:SF3">
    <property type="entry name" value="ARGINASE"/>
    <property type="match status" value="1"/>
</dbReference>
<dbReference type="GeneID" id="66775544"/>
<dbReference type="Proteomes" id="UP000240400">
    <property type="component" value="Unassembled WGS sequence"/>
</dbReference>
<evidence type="ECO:0000256" key="3">
    <source>
        <dbReference type="ARBA" id="ARBA00023211"/>
    </source>
</evidence>
<sequence length="285" mass="31578">MANSTLRMLMPQWQGGNNEAGYALGAELLSWLAPKSDDPLVEVPIESDPELLKTEEGVVARQALLKQLQSAEHLIEQHQPDNIVIFGGDCLVGQAPYAYLNERYGGDVGVLWIDSHGDISSPKEMENANTMVLGNLLGEGDQAFADKVKMPLKPQNVMLAGIKPKDYEAERIEALGIQVAYPEDFEGDSDIVIKWINDNSIRHLIVHFDVDILDPNRFRSQIFASPEPISINWAEGEMNLGQIGRLIDDVSKHTSVVGLGITEHMPWDANALRHLLSKLPLLKNE</sequence>
<dbReference type="CDD" id="cd09999">
    <property type="entry name" value="Arginase-like_1"/>
    <property type="match status" value="1"/>
</dbReference>
<accession>A0A291JHN7</accession>
<dbReference type="EMBL" id="PZHR01000009">
    <property type="protein sequence ID" value="PTK60151.1"/>
    <property type="molecule type" value="Genomic_DNA"/>
</dbReference>
<dbReference type="PANTHER" id="PTHR43782">
    <property type="entry name" value="ARGINASE"/>
    <property type="match status" value="1"/>
</dbReference>
<evidence type="ECO:0000256" key="1">
    <source>
        <dbReference type="ARBA" id="ARBA00022723"/>
    </source>
</evidence>
<dbReference type="Gene3D" id="3.40.800.10">
    <property type="entry name" value="Ureohydrolase domain"/>
    <property type="match status" value="1"/>
</dbReference>
<reference evidence="5 6" key="1">
    <citation type="journal article" date="2016" name="Front. Microbiol.">
        <title>Comprehensive Phylogenetic Analysis of Bovine Non-aureus Staphylococci Species Based on Whole-Genome Sequencing.</title>
        <authorList>
            <person name="Naushad S."/>
            <person name="Barkema H.W."/>
            <person name="Luby C."/>
            <person name="Condas L.A."/>
            <person name="Nobrega D.B."/>
            <person name="Carson D.A."/>
            <person name="De Buck J."/>
        </authorList>
    </citation>
    <scope>NUCLEOTIDE SEQUENCE [LARGE SCALE GENOMIC DNA]</scope>
    <source>
        <strain evidence="5 6">SNUC 4337</strain>
    </source>
</reference>
<keyword evidence="2" id="KW-0378">Hydrolase</keyword>
<dbReference type="GO" id="GO:0030145">
    <property type="term" value="F:manganese ion binding"/>
    <property type="evidence" value="ECO:0007669"/>
    <property type="project" value="TreeGrafter"/>
</dbReference>
<dbReference type="PROSITE" id="PS51409">
    <property type="entry name" value="ARGINASE_2"/>
    <property type="match status" value="1"/>
</dbReference>
<dbReference type="InterPro" id="IPR006035">
    <property type="entry name" value="Ureohydrolase"/>
</dbReference>
<dbReference type="OrthoDB" id="9789727at2"/>
<dbReference type="Pfam" id="PF00491">
    <property type="entry name" value="Arginase"/>
    <property type="match status" value="1"/>
</dbReference>